<organism evidence="1 2">
    <name type="scientific">Staphylococcus pseudintermedius</name>
    <dbReference type="NCBI Taxonomy" id="283734"/>
    <lineage>
        <taxon>Bacteria</taxon>
        <taxon>Bacillati</taxon>
        <taxon>Bacillota</taxon>
        <taxon>Bacilli</taxon>
        <taxon>Bacillales</taxon>
        <taxon>Staphylococcaceae</taxon>
        <taxon>Staphylococcus</taxon>
        <taxon>Staphylococcus intermedius group</taxon>
    </lineage>
</organism>
<dbReference type="EMBL" id="AAXKXX010000022">
    <property type="protein sequence ID" value="EGQ4385695.1"/>
    <property type="molecule type" value="Genomic_DNA"/>
</dbReference>
<protein>
    <submittedName>
        <fullName evidence="1">Uncharacterized protein</fullName>
    </submittedName>
</protein>
<sequence>MNKMCNLYNDRKEPVVLVIRNIDGQYQLKGLDNTQLAHIDRTTDNIDEFKSSFNLLSFEELGQLELTELIDF</sequence>
<gene>
    <name evidence="1" type="ORF">EGV54_11565</name>
</gene>
<dbReference type="Proteomes" id="UP000600220">
    <property type="component" value="Unassembled WGS sequence"/>
</dbReference>
<name>A0A8H9BWE4_STAPS</name>
<keyword evidence="2" id="KW-1185">Reference proteome</keyword>
<comment type="caution">
    <text evidence="1">The sequence shown here is derived from an EMBL/GenBank/DDBJ whole genome shotgun (WGS) entry which is preliminary data.</text>
</comment>
<reference evidence="1 2" key="1">
    <citation type="submission" date="2018-11" db="EMBL/GenBank/DDBJ databases">
        <authorList>
            <consortium name="Veterinary Laboratory Investigation and Response Network"/>
        </authorList>
    </citation>
    <scope>NUCLEOTIDE SEQUENCE [LARGE SCALE GENOMIC DNA]</scope>
    <source>
        <strain evidence="1 2">SPSE-18-VL-LA-PA-Ryan-0021</strain>
    </source>
</reference>
<evidence type="ECO:0000313" key="2">
    <source>
        <dbReference type="Proteomes" id="UP000600220"/>
    </source>
</evidence>
<dbReference type="RefSeq" id="WP_316678196.1">
    <property type="nucleotide sequence ID" value="NZ_JAQSTS010000003.1"/>
</dbReference>
<accession>A0A8H9BWE4</accession>
<proteinExistence type="predicted"/>
<evidence type="ECO:0000313" key="1">
    <source>
        <dbReference type="EMBL" id="EGQ4385695.1"/>
    </source>
</evidence>
<dbReference type="AlphaFoldDB" id="A0A8H9BWE4"/>